<gene>
    <name evidence="9" type="primary">regX3_1</name>
    <name evidence="6" type="ORF">FYZ43_06100</name>
    <name evidence="8" type="ORF">HHJ74_07245</name>
    <name evidence="7" type="ORF">HHJ78_04145</name>
    <name evidence="9" type="ORF">NCTC11819_00084</name>
</gene>
<dbReference type="InterPro" id="IPR001789">
    <property type="entry name" value="Sig_transdc_resp-reg_receiver"/>
</dbReference>
<dbReference type="AlphaFoldDB" id="A0A2J9KQ90"/>
<dbReference type="SUPFAM" id="SSF52172">
    <property type="entry name" value="CheY-like"/>
    <property type="match status" value="1"/>
</dbReference>
<evidence type="ECO:0000313" key="12">
    <source>
        <dbReference type="Proteomes" id="UP000582487"/>
    </source>
</evidence>
<sequence length="220" mass="24688">MARILVIDDEVAITDLVARALSRDGQAVSTVNDPQQVLRLDLRYYDLILCDVMMPGLDGFALVELIRNRVDYPIVFLTAKVGESDAIQGLEIGADDYIRKPFSLGELRAKVKAHLRRDQRGRIQVFSLGSVRFDMGVHEVLVGNKAVNLTPTEYSICEFLALNHGQVFSKEQIHDEVFGWNEAAGETSILMHLSNARGKLRQHGIDPIKNKRGVGYKWEV</sequence>
<dbReference type="GO" id="GO:0006355">
    <property type="term" value="P:regulation of DNA-templated transcription"/>
    <property type="evidence" value="ECO:0007669"/>
    <property type="project" value="InterPro"/>
</dbReference>
<keyword evidence="2" id="KW-0597">Phosphoprotein</keyword>
<dbReference type="EMBL" id="JABCUV010000007">
    <property type="protein sequence ID" value="NMW93488.1"/>
    <property type="molecule type" value="Genomic_DNA"/>
</dbReference>
<dbReference type="Gene3D" id="1.10.10.10">
    <property type="entry name" value="Winged helix-like DNA-binding domain superfamily/Winged helix DNA-binding domain"/>
    <property type="match status" value="1"/>
</dbReference>
<evidence type="ECO:0000313" key="7">
    <source>
        <dbReference type="EMBL" id="NMW64737.1"/>
    </source>
</evidence>
<dbReference type="Proteomes" id="UP000255284">
    <property type="component" value="Unassembled WGS sequence"/>
</dbReference>
<dbReference type="PROSITE" id="PS51755">
    <property type="entry name" value="OMPR_PHOB"/>
    <property type="match status" value="1"/>
</dbReference>
<dbReference type="EMBL" id="UGGQ01000006">
    <property type="protein sequence ID" value="STO15545.1"/>
    <property type="molecule type" value="Genomic_DNA"/>
</dbReference>
<evidence type="ECO:0000259" key="5">
    <source>
        <dbReference type="PROSITE" id="PS51755"/>
    </source>
</evidence>
<protein>
    <submittedName>
        <fullName evidence="7">Response regulator transcription factor</fullName>
    </submittedName>
    <submittedName>
        <fullName evidence="9">Sensory transduction protein regX3</fullName>
    </submittedName>
</protein>
<dbReference type="Pfam" id="PF00072">
    <property type="entry name" value="Response_reg"/>
    <property type="match status" value="1"/>
</dbReference>
<dbReference type="CDD" id="cd17574">
    <property type="entry name" value="REC_OmpR"/>
    <property type="match status" value="1"/>
</dbReference>
<evidence type="ECO:0000313" key="8">
    <source>
        <dbReference type="EMBL" id="NMW93488.1"/>
    </source>
</evidence>
<evidence type="ECO:0000256" key="1">
    <source>
        <dbReference type="ARBA" id="ARBA00023125"/>
    </source>
</evidence>
<dbReference type="InterPro" id="IPR036388">
    <property type="entry name" value="WH-like_DNA-bd_sf"/>
</dbReference>
<dbReference type="EMBL" id="JABCUR010000003">
    <property type="protein sequence ID" value="NMW64737.1"/>
    <property type="molecule type" value="Genomic_DNA"/>
</dbReference>
<feature type="DNA-binding region" description="OmpR/PhoB-type" evidence="3">
    <location>
        <begin position="123"/>
        <end position="220"/>
    </location>
</feature>
<dbReference type="EMBL" id="VSZY01000008">
    <property type="protein sequence ID" value="MCU9968976.1"/>
    <property type="molecule type" value="Genomic_DNA"/>
</dbReference>
<dbReference type="PANTHER" id="PTHR48111:SF2">
    <property type="entry name" value="RESPONSE REGULATOR SAER"/>
    <property type="match status" value="1"/>
</dbReference>
<dbReference type="Gene3D" id="6.10.250.690">
    <property type="match status" value="1"/>
</dbReference>
<dbReference type="Proteomes" id="UP000582487">
    <property type="component" value="Unassembled WGS sequence"/>
</dbReference>
<dbReference type="OrthoDB" id="9775518at2"/>
<reference evidence="6 13" key="2">
    <citation type="submission" date="2019-08" db="EMBL/GenBank/DDBJ databases">
        <title>Comparison of rpoB and gyrB Sequences from Mobiluncus Species and Development of a Multiplex PCR Method for Clinical Detection of Mobiluncus curtisii and Mobiluncus mulieris.</title>
        <authorList>
            <person name="Yang L."/>
            <person name="Shen Y."/>
            <person name="Xu G."/>
            <person name="Shu L.-B."/>
            <person name="Hu J."/>
            <person name="Zhang R."/>
            <person name="Wang Y."/>
            <person name="Zhou H.-W."/>
            <person name="Zhang X."/>
        </authorList>
    </citation>
    <scope>NUCLEOTIDE SEQUENCE [LARGE SCALE GENOMIC DNA]</scope>
    <source>
        <strain evidence="6 13">M26</strain>
    </source>
</reference>
<feature type="modified residue" description="4-aspartylphosphate" evidence="2">
    <location>
        <position position="51"/>
    </location>
</feature>
<dbReference type="PANTHER" id="PTHR48111">
    <property type="entry name" value="REGULATOR OF RPOS"/>
    <property type="match status" value="1"/>
</dbReference>
<keyword evidence="1 3" id="KW-0238">DNA-binding</keyword>
<feature type="domain" description="Response regulatory" evidence="4">
    <location>
        <begin position="3"/>
        <end position="115"/>
    </location>
</feature>
<evidence type="ECO:0000313" key="6">
    <source>
        <dbReference type="EMBL" id="MCU9968976.1"/>
    </source>
</evidence>
<evidence type="ECO:0000313" key="11">
    <source>
        <dbReference type="Proteomes" id="UP000578252"/>
    </source>
</evidence>
<proteinExistence type="predicted"/>
<name>A0A2J9KQ90_9ACTO</name>
<dbReference type="SMART" id="SM00862">
    <property type="entry name" value="Trans_reg_C"/>
    <property type="match status" value="1"/>
</dbReference>
<dbReference type="SMART" id="SM00448">
    <property type="entry name" value="REC"/>
    <property type="match status" value="1"/>
</dbReference>
<accession>A0A2J9KQ90</accession>
<dbReference type="GO" id="GO:0000976">
    <property type="term" value="F:transcription cis-regulatory region binding"/>
    <property type="evidence" value="ECO:0007669"/>
    <property type="project" value="TreeGrafter"/>
</dbReference>
<dbReference type="Pfam" id="PF00486">
    <property type="entry name" value="Trans_reg_C"/>
    <property type="match status" value="1"/>
</dbReference>
<dbReference type="InterPro" id="IPR001867">
    <property type="entry name" value="OmpR/PhoB-type_DNA-bd"/>
</dbReference>
<dbReference type="InterPro" id="IPR011006">
    <property type="entry name" value="CheY-like_superfamily"/>
</dbReference>
<dbReference type="GO" id="GO:0000156">
    <property type="term" value="F:phosphorelay response regulator activity"/>
    <property type="evidence" value="ECO:0007669"/>
    <property type="project" value="TreeGrafter"/>
</dbReference>
<dbReference type="RefSeq" id="WP_004012703.1">
    <property type="nucleotide sequence ID" value="NZ_CAMPNB010000010.1"/>
</dbReference>
<feature type="domain" description="OmpR/PhoB-type" evidence="5">
    <location>
        <begin position="123"/>
        <end position="220"/>
    </location>
</feature>
<dbReference type="GeneID" id="61167648"/>
<reference evidence="9 10" key="1">
    <citation type="submission" date="2018-06" db="EMBL/GenBank/DDBJ databases">
        <authorList>
            <consortium name="Pathogen Informatics"/>
            <person name="Doyle S."/>
        </authorList>
    </citation>
    <scope>NUCLEOTIDE SEQUENCE [LARGE SCALE GENOMIC DNA]</scope>
    <source>
        <strain evidence="9 10">NCTC11819</strain>
    </source>
</reference>
<dbReference type="GO" id="GO:0032993">
    <property type="term" value="C:protein-DNA complex"/>
    <property type="evidence" value="ECO:0007669"/>
    <property type="project" value="TreeGrafter"/>
</dbReference>
<dbReference type="GO" id="GO:0005829">
    <property type="term" value="C:cytosol"/>
    <property type="evidence" value="ECO:0007669"/>
    <property type="project" value="TreeGrafter"/>
</dbReference>
<comment type="caution">
    <text evidence="7">The sequence shown here is derived from an EMBL/GenBank/DDBJ whole genome shotgun (WGS) entry which is preliminary data.</text>
</comment>
<dbReference type="CDD" id="cd00383">
    <property type="entry name" value="trans_reg_C"/>
    <property type="match status" value="1"/>
</dbReference>
<dbReference type="Gene3D" id="3.40.50.2300">
    <property type="match status" value="1"/>
</dbReference>
<dbReference type="Proteomes" id="UP001209486">
    <property type="component" value="Unassembled WGS sequence"/>
</dbReference>
<reference evidence="11 12" key="3">
    <citation type="submission" date="2020-04" db="EMBL/GenBank/DDBJ databases">
        <title>Antimicrobial susceptibility and clonality of vaginal-derived multi-drug resistant Mobiluncus isolates in China.</title>
        <authorList>
            <person name="Zhang X."/>
        </authorList>
    </citation>
    <scope>NUCLEOTIDE SEQUENCE [LARGE SCALE GENOMIC DNA]</scope>
    <source>
        <strain evidence="7 11">13</strain>
        <strain evidence="8 12">7</strain>
    </source>
</reference>
<evidence type="ECO:0000313" key="13">
    <source>
        <dbReference type="Proteomes" id="UP001209486"/>
    </source>
</evidence>
<evidence type="ECO:0000313" key="10">
    <source>
        <dbReference type="Proteomes" id="UP000255284"/>
    </source>
</evidence>
<dbReference type="PROSITE" id="PS50110">
    <property type="entry name" value="RESPONSE_REGULATORY"/>
    <property type="match status" value="1"/>
</dbReference>
<organism evidence="7 11">
    <name type="scientific">Mobiluncus mulieris</name>
    <dbReference type="NCBI Taxonomy" id="2052"/>
    <lineage>
        <taxon>Bacteria</taxon>
        <taxon>Bacillati</taxon>
        <taxon>Actinomycetota</taxon>
        <taxon>Actinomycetes</taxon>
        <taxon>Actinomycetales</taxon>
        <taxon>Actinomycetaceae</taxon>
        <taxon>Mobiluncus</taxon>
    </lineage>
</organism>
<evidence type="ECO:0000313" key="9">
    <source>
        <dbReference type="EMBL" id="STO15545.1"/>
    </source>
</evidence>
<evidence type="ECO:0000256" key="3">
    <source>
        <dbReference type="PROSITE-ProRule" id="PRU01091"/>
    </source>
</evidence>
<dbReference type="InterPro" id="IPR039420">
    <property type="entry name" value="WalR-like"/>
</dbReference>
<evidence type="ECO:0000256" key="2">
    <source>
        <dbReference type="PROSITE-ProRule" id="PRU00169"/>
    </source>
</evidence>
<dbReference type="Proteomes" id="UP000578252">
    <property type="component" value="Unassembled WGS sequence"/>
</dbReference>
<evidence type="ECO:0000259" key="4">
    <source>
        <dbReference type="PROSITE" id="PS50110"/>
    </source>
</evidence>